<dbReference type="PANTHER" id="PTHR11061:SF30">
    <property type="entry name" value="TRNA (URACIL(54)-C(5))-METHYLTRANSFERASE"/>
    <property type="match status" value="1"/>
</dbReference>
<feature type="region of interest" description="Disordered" evidence="6">
    <location>
        <begin position="1"/>
        <end position="39"/>
    </location>
</feature>
<dbReference type="FunFam" id="2.40.50.140:FF:000201">
    <property type="entry name" value="TRM2p tRNA methyltransferase"/>
    <property type="match status" value="1"/>
</dbReference>
<dbReference type="Pfam" id="PF05958">
    <property type="entry name" value="tRNA_U5-meth_tr"/>
    <property type="match status" value="1"/>
</dbReference>
<evidence type="ECO:0000313" key="7">
    <source>
        <dbReference type="EMBL" id="GJE92113.1"/>
    </source>
</evidence>
<dbReference type="InterPro" id="IPR029063">
    <property type="entry name" value="SAM-dependent_MTases_sf"/>
</dbReference>
<keyword evidence="1 4" id="KW-0489">Methyltransferase</keyword>
<dbReference type="PANTHER" id="PTHR11061">
    <property type="entry name" value="RNA M5U METHYLTRANSFERASE"/>
    <property type="match status" value="1"/>
</dbReference>
<feature type="binding site" evidence="4">
    <location>
        <position position="417"/>
    </location>
    <ligand>
        <name>S-adenosyl-L-methionine</name>
        <dbReference type="ChEBI" id="CHEBI:59789"/>
    </ligand>
</feature>
<dbReference type="InterPro" id="IPR030390">
    <property type="entry name" value="MeTrfase_TrmA_AS"/>
</dbReference>
<feature type="binding site" evidence="4">
    <location>
        <position position="488"/>
    </location>
    <ligand>
        <name>S-adenosyl-L-methionine</name>
        <dbReference type="ChEBI" id="CHEBI:59789"/>
    </ligand>
</feature>
<comment type="similarity">
    <text evidence="4">Belongs to the class I-like SAM-binding methyltransferase superfamily. RNA M5U methyltransferase family.</text>
</comment>
<dbReference type="PROSITE" id="PS01231">
    <property type="entry name" value="TRMA_2"/>
    <property type="match status" value="1"/>
</dbReference>
<dbReference type="Proteomes" id="UP000703269">
    <property type="component" value="Unassembled WGS sequence"/>
</dbReference>
<name>A0A9P3LF20_9APHY</name>
<evidence type="ECO:0000256" key="2">
    <source>
        <dbReference type="ARBA" id="ARBA00022679"/>
    </source>
</evidence>
<feature type="compositionally biased region" description="Basic and acidic residues" evidence="6">
    <location>
        <begin position="12"/>
        <end position="25"/>
    </location>
</feature>
<gene>
    <name evidence="7" type="ORF">PsYK624_082660</name>
</gene>
<dbReference type="GO" id="GO:0009451">
    <property type="term" value="P:RNA modification"/>
    <property type="evidence" value="ECO:0007669"/>
    <property type="project" value="UniProtKB-ARBA"/>
</dbReference>
<dbReference type="SUPFAM" id="SSF53335">
    <property type="entry name" value="S-adenosyl-L-methionine-dependent methyltransferases"/>
    <property type="match status" value="1"/>
</dbReference>
<evidence type="ECO:0000256" key="5">
    <source>
        <dbReference type="PROSITE-ProRule" id="PRU10015"/>
    </source>
</evidence>
<feature type="active site" evidence="5">
    <location>
        <position position="515"/>
    </location>
</feature>
<dbReference type="InterPro" id="IPR010280">
    <property type="entry name" value="U5_MeTrfase_fam"/>
</dbReference>
<organism evidence="7 8">
    <name type="scientific">Phanerochaete sordida</name>
    <dbReference type="NCBI Taxonomy" id="48140"/>
    <lineage>
        <taxon>Eukaryota</taxon>
        <taxon>Fungi</taxon>
        <taxon>Dikarya</taxon>
        <taxon>Basidiomycota</taxon>
        <taxon>Agaricomycotina</taxon>
        <taxon>Agaricomycetes</taxon>
        <taxon>Polyporales</taxon>
        <taxon>Phanerochaetaceae</taxon>
        <taxon>Phanerochaete</taxon>
    </lineage>
</organism>
<keyword evidence="3 4" id="KW-0949">S-adenosyl-L-methionine</keyword>
<evidence type="ECO:0000256" key="4">
    <source>
        <dbReference type="PROSITE-ProRule" id="PRU01024"/>
    </source>
</evidence>
<keyword evidence="8" id="KW-1185">Reference proteome</keyword>
<dbReference type="AlphaFoldDB" id="A0A9P3LF20"/>
<dbReference type="EMBL" id="BPQB01000024">
    <property type="protein sequence ID" value="GJE92113.1"/>
    <property type="molecule type" value="Genomic_DNA"/>
</dbReference>
<dbReference type="GO" id="GO:0008033">
    <property type="term" value="P:tRNA processing"/>
    <property type="evidence" value="ECO:0007669"/>
    <property type="project" value="InterPro"/>
</dbReference>
<evidence type="ECO:0000256" key="1">
    <source>
        <dbReference type="ARBA" id="ARBA00022603"/>
    </source>
</evidence>
<dbReference type="InterPro" id="IPR030391">
    <property type="entry name" value="MeTrfase_TrmA_CS"/>
</dbReference>
<evidence type="ECO:0000313" key="8">
    <source>
        <dbReference type="Proteomes" id="UP000703269"/>
    </source>
</evidence>
<feature type="region of interest" description="Disordered" evidence="6">
    <location>
        <begin position="49"/>
        <end position="68"/>
    </location>
</feature>
<protein>
    <submittedName>
        <fullName evidence="7">tRNA methyltransferase</fullName>
    </submittedName>
</protein>
<dbReference type="Gene3D" id="2.40.50.140">
    <property type="entry name" value="Nucleic acid-binding proteins"/>
    <property type="match status" value="1"/>
</dbReference>
<evidence type="ECO:0000256" key="3">
    <source>
        <dbReference type="ARBA" id="ARBA00022691"/>
    </source>
</evidence>
<comment type="caution">
    <text evidence="7">The sequence shown here is derived from an EMBL/GenBank/DDBJ whole genome shotgun (WGS) entry which is preliminary data.</text>
</comment>
<dbReference type="PROSITE" id="PS01230">
    <property type="entry name" value="TRMA_1"/>
    <property type="match status" value="1"/>
</dbReference>
<proteinExistence type="inferred from homology"/>
<feature type="active site" description="Nucleophile" evidence="4">
    <location>
        <position position="515"/>
    </location>
</feature>
<evidence type="ECO:0000256" key="6">
    <source>
        <dbReference type="SAM" id="MobiDB-lite"/>
    </source>
</evidence>
<accession>A0A9P3LF20</accession>
<dbReference type="InterPro" id="IPR025795">
    <property type="entry name" value="tRNA_(uracil-5-)_MeTrfase"/>
</dbReference>
<dbReference type="InterPro" id="IPR012340">
    <property type="entry name" value="NA-bd_OB-fold"/>
</dbReference>
<dbReference type="Gene3D" id="3.40.50.150">
    <property type="entry name" value="Vaccinia Virus protein VP39"/>
    <property type="match status" value="2"/>
</dbReference>
<reference evidence="7 8" key="1">
    <citation type="submission" date="2021-08" db="EMBL/GenBank/DDBJ databases">
        <title>Draft Genome Sequence of Phanerochaete sordida strain YK-624.</title>
        <authorList>
            <person name="Mori T."/>
            <person name="Dohra H."/>
            <person name="Suzuki T."/>
            <person name="Kawagishi H."/>
            <person name="Hirai H."/>
        </authorList>
    </citation>
    <scope>NUCLEOTIDE SEQUENCE [LARGE SCALE GENOMIC DNA]</scope>
    <source>
        <strain evidence="7 8">YK-624</strain>
    </source>
</reference>
<feature type="binding site" evidence="4">
    <location>
        <position position="387"/>
    </location>
    <ligand>
        <name>S-adenosyl-L-methionine</name>
        <dbReference type="ChEBI" id="CHEBI:59789"/>
    </ligand>
</feature>
<sequence>MPSSRPSTPDDAETRHVDKKPRLEVELEGANAAPAQLDAPVEAMVLPPEEGEADGWAESLDSKRPSKKAARKMARRAMAKGVLSMPEPYSTEHILFLEAKELLGAEAVKAAEEGTARCVSPLPQYTELELTVSAMSSIGESLAVAPAPYPPWVVVTPFALPGEVFRAKVYSQGFFYSRADLIEIITPNPELRDDSRVKCKYFTQCGGCQYQMLSYETQLDFKRNVVVKAYKTLSGLPDSEVPEVQPTIGSPLQYGYRTKITPHFANPKPLIKKHGLPADGGKPDWLRIGFNKIGTRSAIDIEDCPIATPVLNEALPRIREDVVKNISTYPNGVSLLLRESLGSESASSKQWAERMEETKICVTDHNGTIRERVGDMLFEYTAGNFFQNNNSVLVPLTSYVRDAIFAEAAPTHLVDAYCGSGLFAIVLAPHFARVRGIELSADAIRAAEANAARNGLPADKVAFMAGDAARIFDTVADFPRAETALIIDPPRKGSDAKFIDQLVRFACGTVAYVSCNVHTQARDVGMILRRSAQVMQGKKYVLTSVRGFDLFPQTAHVESVAILKLVDA</sequence>
<keyword evidence="2 4" id="KW-0808">Transferase</keyword>
<dbReference type="GO" id="GO:0030697">
    <property type="term" value="F:tRNA (uracil(54)-C5)-methyltransferase activity, S-adenosyl methionine-dependent"/>
    <property type="evidence" value="ECO:0007669"/>
    <property type="project" value="InterPro"/>
</dbReference>
<dbReference type="PROSITE" id="PS51687">
    <property type="entry name" value="SAM_MT_RNA_M5U"/>
    <property type="match status" value="1"/>
</dbReference>
<dbReference type="PROSITE" id="PS51622">
    <property type="entry name" value="SAM_MT_RNA_M5U_2"/>
    <property type="match status" value="1"/>
</dbReference>
<dbReference type="OrthoDB" id="10250660at2759"/>
<feature type="binding site" evidence="4">
    <location>
        <position position="438"/>
    </location>
    <ligand>
        <name>S-adenosyl-L-methionine</name>
        <dbReference type="ChEBI" id="CHEBI:59789"/>
    </ligand>
</feature>
<dbReference type="GO" id="GO:0032259">
    <property type="term" value="P:methylation"/>
    <property type="evidence" value="ECO:0007669"/>
    <property type="project" value="UniProtKB-KW"/>
</dbReference>